<dbReference type="EMBL" id="CP002344">
    <property type="protein sequence ID" value="ADU50791.1"/>
    <property type="molecule type" value="Genomic_DNA"/>
</dbReference>
<dbReference type="OrthoDB" id="9806359at2"/>
<dbReference type="InterPro" id="IPR029044">
    <property type="entry name" value="Nucleotide-diphossugar_trans"/>
</dbReference>
<dbReference type="AlphaFoldDB" id="E6SHU4"/>
<dbReference type="InterPro" id="IPR005835">
    <property type="entry name" value="NTP_transferase_dom"/>
</dbReference>
<protein>
    <submittedName>
        <fullName evidence="2">Mannose-1-phosphate guanylyltransferase</fullName>
        <ecNumber evidence="2">2.7.7.13</ecNumber>
    </submittedName>
</protein>
<keyword evidence="3" id="KW-1185">Reference proteome</keyword>
<organism evidence="2 3">
    <name type="scientific">Thermaerobacter marianensis (strain ATCC 700841 / DSM 12885 / JCM 10246 / 7p75a)</name>
    <dbReference type="NCBI Taxonomy" id="644966"/>
    <lineage>
        <taxon>Bacteria</taxon>
        <taxon>Bacillati</taxon>
        <taxon>Bacillota</taxon>
        <taxon>Clostridia</taxon>
        <taxon>Eubacteriales</taxon>
        <taxon>Clostridiales Family XVII. Incertae Sedis</taxon>
        <taxon>Thermaerobacter</taxon>
    </lineage>
</organism>
<sequence>MPALPRIAVILAGGEGRRLWPASTPQRPKQFLRLFGGRTLLEATWERARAVPGIRDVWVVTGAPYAGLTRQVLPGLAAEHLVIEPSGKNTAPALALVAGHVARRYGDAAVLVLPADHYVPDVRAFAEAADRALDAAATTEGLVTFGIEPTRPETQYGYIELDQRAAPPGVPIATRAAGVAGPAAVPVRRFVEKPGPEQAAAFLASGRYLWNSGMFAWRNTVFCAELERVAPDLGRLAARVAAGEPRPAWEADWQALPSISVDYAVLERARRILCIRAGFAWDDLGSWLAVDRHGMRDEHGNVVLGTAPAVVQGSSGVTVLTEELPAVVMGVRDLVLAATRDGVLVAGKDSIEGLRQALGILERKLQELARGGAGMQAPAAAAAGREPR</sequence>
<keyword evidence="2" id="KW-0808">Transferase</keyword>
<dbReference type="InterPro" id="IPR051161">
    <property type="entry name" value="Mannose-6P_isomerase_type2"/>
</dbReference>
<keyword evidence="2" id="KW-0548">Nucleotidyltransferase</keyword>
<dbReference type="PANTHER" id="PTHR46390">
    <property type="entry name" value="MANNOSE-1-PHOSPHATE GUANYLYLTRANSFERASE"/>
    <property type="match status" value="1"/>
</dbReference>
<dbReference type="EC" id="2.7.7.13" evidence="2"/>
<gene>
    <name evidence="2" type="ordered locus">Tmar_0674</name>
</gene>
<feature type="domain" description="Nucleotidyl transferase" evidence="1">
    <location>
        <begin position="8"/>
        <end position="289"/>
    </location>
</feature>
<dbReference type="Gene3D" id="3.90.550.10">
    <property type="entry name" value="Spore Coat Polysaccharide Biosynthesis Protein SpsA, Chain A"/>
    <property type="match status" value="1"/>
</dbReference>
<dbReference type="KEGG" id="tmr:Tmar_0674"/>
<dbReference type="InterPro" id="IPR049577">
    <property type="entry name" value="GMPP_N"/>
</dbReference>
<evidence type="ECO:0000313" key="2">
    <source>
        <dbReference type="EMBL" id="ADU50791.1"/>
    </source>
</evidence>
<evidence type="ECO:0000259" key="1">
    <source>
        <dbReference type="Pfam" id="PF00483"/>
    </source>
</evidence>
<accession>E6SHU4</accession>
<dbReference type="SUPFAM" id="SSF159283">
    <property type="entry name" value="Guanosine diphospho-D-mannose pyrophosphorylase/mannose-6-phosphate isomerase linker domain"/>
    <property type="match status" value="1"/>
</dbReference>
<name>E6SHU4_THEM7</name>
<dbReference type="GO" id="GO:0004475">
    <property type="term" value="F:mannose-1-phosphate guanylyltransferase (GTP) activity"/>
    <property type="evidence" value="ECO:0007669"/>
    <property type="project" value="UniProtKB-EC"/>
</dbReference>
<dbReference type="GO" id="GO:0009298">
    <property type="term" value="P:GDP-mannose biosynthetic process"/>
    <property type="evidence" value="ECO:0007669"/>
    <property type="project" value="TreeGrafter"/>
</dbReference>
<dbReference type="CDD" id="cd02509">
    <property type="entry name" value="GDP-M1P_Guanylyltransferase"/>
    <property type="match status" value="1"/>
</dbReference>
<dbReference type="Pfam" id="PF00483">
    <property type="entry name" value="NTP_transferase"/>
    <property type="match status" value="1"/>
</dbReference>
<dbReference type="Proteomes" id="UP000008915">
    <property type="component" value="Chromosome"/>
</dbReference>
<reference evidence="3" key="2">
    <citation type="journal article" date="2010" name="Stand. Genomic Sci.">
        <title>Complete genome sequence of Thermaerobacter marianensis type strain (7p75aT).</title>
        <authorList>
            <person name="Han C."/>
            <person name="Gu W."/>
            <person name="Zhang X."/>
            <person name="Lapidus A."/>
            <person name="Nolan M."/>
            <person name="Copeland A."/>
            <person name="Lucas S."/>
            <person name="Glavina Del Rio T."/>
            <person name="Tice H."/>
            <person name="Cheng J."/>
            <person name="Tapia R."/>
            <person name="Goodwin L."/>
            <person name="Pitluck S."/>
            <person name="Pagani I."/>
            <person name="Ivanova N."/>
            <person name="Mavromatis K."/>
            <person name="Mikhailova N."/>
            <person name="Pati A."/>
            <person name="Chen A."/>
            <person name="Palaniappan K."/>
            <person name="Land M."/>
            <person name="Hauser L."/>
            <person name="Chang Y."/>
            <person name="Jeffries C."/>
            <person name="Schneider S."/>
            <person name="Rohde M."/>
            <person name="Goker M."/>
            <person name="Pukall R."/>
            <person name="Woyke T."/>
            <person name="Bristow J."/>
            <person name="Eisen J."/>
            <person name="Markowitz V."/>
            <person name="Hugenholtz P."/>
            <person name="Kyrpides N."/>
            <person name="Klenk H."/>
            <person name="Detter J."/>
        </authorList>
    </citation>
    <scope>NUCLEOTIDE SEQUENCE [LARGE SCALE GENOMIC DNA]</scope>
    <source>
        <strain evidence="3">ATCC 700841 / DSM 12885 / JCM 10246 / 7p75a</strain>
    </source>
</reference>
<dbReference type="STRING" id="644966.Tmar_0674"/>
<dbReference type="PANTHER" id="PTHR46390:SF1">
    <property type="entry name" value="MANNOSE-1-PHOSPHATE GUANYLYLTRANSFERASE"/>
    <property type="match status" value="1"/>
</dbReference>
<dbReference type="RefSeq" id="WP_013495096.1">
    <property type="nucleotide sequence ID" value="NC_014831.1"/>
</dbReference>
<dbReference type="eggNOG" id="COG0836">
    <property type="taxonomic scope" value="Bacteria"/>
</dbReference>
<evidence type="ECO:0000313" key="3">
    <source>
        <dbReference type="Proteomes" id="UP000008915"/>
    </source>
</evidence>
<reference evidence="2 3" key="1">
    <citation type="journal article" date="2010" name="Stand. Genomic Sci.">
        <title>Complete genome sequence of Thermaerobacter marianensis type strain (7p75a).</title>
        <authorList>
            <person name="Han C."/>
            <person name="Gu W."/>
            <person name="Zhang X."/>
            <person name="Lapidus A."/>
            <person name="Nolan M."/>
            <person name="Copeland A."/>
            <person name="Lucas S."/>
            <person name="Del Rio T.G."/>
            <person name="Tice H."/>
            <person name="Cheng J.F."/>
            <person name="Tapia R."/>
            <person name="Goodwin L."/>
            <person name="Pitluck S."/>
            <person name="Pagani I."/>
            <person name="Ivanova N."/>
            <person name="Mavromatis K."/>
            <person name="Mikhailova N."/>
            <person name="Pati A."/>
            <person name="Chen A."/>
            <person name="Palaniappan K."/>
            <person name="Land M."/>
            <person name="Hauser L."/>
            <person name="Chang Y.J."/>
            <person name="Jeffries C.D."/>
            <person name="Schneider S."/>
            <person name="Rohde M."/>
            <person name="Goker M."/>
            <person name="Pukall R."/>
            <person name="Woyke T."/>
            <person name="Bristow J."/>
            <person name="Eisen J.A."/>
            <person name="Markowitz V."/>
            <person name="Hugenholtz P."/>
            <person name="Kyrpides N.C."/>
            <person name="Klenk H.P."/>
            <person name="Detter J.C."/>
        </authorList>
    </citation>
    <scope>NUCLEOTIDE SEQUENCE [LARGE SCALE GENOMIC DNA]</scope>
    <source>
        <strain evidence="3">ATCC 700841 / DSM 12885 / JCM 10246 / 7p75a</strain>
    </source>
</reference>
<dbReference type="HOGENOM" id="CLU_035527_0_1_9"/>
<proteinExistence type="predicted"/>
<dbReference type="SUPFAM" id="SSF53448">
    <property type="entry name" value="Nucleotide-diphospho-sugar transferases"/>
    <property type="match status" value="1"/>
</dbReference>